<keyword evidence="4" id="KW-0540">Nuclease</keyword>
<dbReference type="AlphaFoldDB" id="A0A484K1R2"/>
<dbReference type="SUPFAM" id="SSF53098">
    <property type="entry name" value="Ribonuclease H-like"/>
    <property type="match status" value="1"/>
</dbReference>
<evidence type="ECO:0000256" key="10">
    <source>
        <dbReference type="ARBA" id="ARBA00022908"/>
    </source>
</evidence>
<dbReference type="Pfam" id="PF17921">
    <property type="entry name" value="Integrase_H2C2"/>
    <property type="match status" value="1"/>
</dbReference>
<dbReference type="GO" id="GO:0046872">
    <property type="term" value="F:metal ion binding"/>
    <property type="evidence" value="ECO:0007669"/>
    <property type="project" value="UniProtKB-KW"/>
</dbReference>
<evidence type="ECO:0000256" key="8">
    <source>
        <dbReference type="ARBA" id="ARBA00022801"/>
    </source>
</evidence>
<dbReference type="GO" id="GO:0003677">
    <property type="term" value="F:DNA binding"/>
    <property type="evidence" value="ECO:0007669"/>
    <property type="project" value="UniProtKB-KW"/>
</dbReference>
<dbReference type="Gene3D" id="1.10.340.70">
    <property type="match status" value="1"/>
</dbReference>
<dbReference type="Proteomes" id="UP000595140">
    <property type="component" value="Unassembled WGS sequence"/>
</dbReference>
<feature type="region of interest" description="Disordered" evidence="15">
    <location>
        <begin position="275"/>
        <end position="298"/>
    </location>
</feature>
<dbReference type="InterPro" id="IPR050951">
    <property type="entry name" value="Retrovirus_Pol_polyprotein"/>
</dbReference>
<dbReference type="Pfam" id="PF19259">
    <property type="entry name" value="Ty3_capsid"/>
    <property type="match status" value="1"/>
</dbReference>
<evidence type="ECO:0000256" key="7">
    <source>
        <dbReference type="ARBA" id="ARBA00022759"/>
    </source>
</evidence>
<feature type="compositionally biased region" description="Basic and acidic residues" evidence="15">
    <location>
        <begin position="90"/>
        <end position="106"/>
    </location>
</feature>
<evidence type="ECO:0000313" key="18">
    <source>
        <dbReference type="Proteomes" id="UP000595140"/>
    </source>
</evidence>
<dbReference type="FunFam" id="1.10.340.70:FF:000001">
    <property type="entry name" value="Retrovirus-related Pol polyprotein from transposon gypsy-like Protein"/>
    <property type="match status" value="1"/>
</dbReference>
<evidence type="ECO:0000259" key="16">
    <source>
        <dbReference type="PROSITE" id="PS50994"/>
    </source>
</evidence>
<keyword evidence="13" id="KW-0238">DNA-binding</keyword>
<dbReference type="InterPro" id="IPR041588">
    <property type="entry name" value="Integrase_H2C2"/>
</dbReference>
<dbReference type="Pfam" id="PF24626">
    <property type="entry name" value="SH3_Tf2-1"/>
    <property type="match status" value="1"/>
</dbReference>
<feature type="region of interest" description="Disordered" evidence="15">
    <location>
        <begin position="71"/>
        <end position="110"/>
    </location>
</feature>
<evidence type="ECO:0000256" key="13">
    <source>
        <dbReference type="ARBA" id="ARBA00023125"/>
    </source>
</evidence>
<dbReference type="GO" id="GO:0006310">
    <property type="term" value="P:DNA recombination"/>
    <property type="evidence" value="ECO:0007669"/>
    <property type="project" value="UniProtKB-KW"/>
</dbReference>
<keyword evidence="9" id="KW-0460">Magnesium</keyword>
<evidence type="ECO:0000256" key="2">
    <source>
        <dbReference type="ARBA" id="ARBA00022679"/>
    </source>
</evidence>
<evidence type="ECO:0000256" key="15">
    <source>
        <dbReference type="SAM" id="MobiDB-lite"/>
    </source>
</evidence>
<keyword evidence="10" id="KW-0229">DNA integration</keyword>
<organism evidence="17 18">
    <name type="scientific">Cuscuta campestris</name>
    <dbReference type="NCBI Taxonomy" id="132261"/>
    <lineage>
        <taxon>Eukaryota</taxon>
        <taxon>Viridiplantae</taxon>
        <taxon>Streptophyta</taxon>
        <taxon>Embryophyta</taxon>
        <taxon>Tracheophyta</taxon>
        <taxon>Spermatophyta</taxon>
        <taxon>Magnoliopsida</taxon>
        <taxon>eudicotyledons</taxon>
        <taxon>Gunneridae</taxon>
        <taxon>Pentapetalae</taxon>
        <taxon>asterids</taxon>
        <taxon>lamiids</taxon>
        <taxon>Solanales</taxon>
        <taxon>Convolvulaceae</taxon>
        <taxon>Cuscuteae</taxon>
        <taxon>Cuscuta</taxon>
        <taxon>Cuscuta subgen. Grammica</taxon>
        <taxon>Cuscuta sect. Cleistogrammica</taxon>
    </lineage>
</organism>
<feature type="region of interest" description="Disordered" evidence="15">
    <location>
        <begin position="1083"/>
        <end position="1138"/>
    </location>
</feature>
<evidence type="ECO:0000256" key="1">
    <source>
        <dbReference type="ARBA" id="ARBA00022670"/>
    </source>
</evidence>
<dbReference type="PROSITE" id="PS50994">
    <property type="entry name" value="INTEGRASE"/>
    <property type="match status" value="1"/>
</dbReference>
<keyword evidence="5" id="KW-0479">Metal-binding</keyword>
<evidence type="ECO:0000256" key="6">
    <source>
        <dbReference type="ARBA" id="ARBA00022750"/>
    </source>
</evidence>
<evidence type="ECO:0000256" key="11">
    <source>
        <dbReference type="ARBA" id="ARBA00022918"/>
    </source>
</evidence>
<proteinExistence type="predicted"/>
<keyword evidence="8" id="KW-0378">Hydrolase</keyword>
<dbReference type="SUPFAM" id="SSF50630">
    <property type="entry name" value="Acid proteases"/>
    <property type="match status" value="1"/>
</dbReference>
<keyword evidence="1" id="KW-0645">Protease</keyword>
<dbReference type="InterPro" id="IPR021109">
    <property type="entry name" value="Peptidase_aspartic_dom_sf"/>
</dbReference>
<dbReference type="InterPro" id="IPR036397">
    <property type="entry name" value="RNaseH_sf"/>
</dbReference>
<feature type="compositionally biased region" description="Basic and acidic residues" evidence="15">
    <location>
        <begin position="1099"/>
        <end position="1116"/>
    </location>
</feature>
<evidence type="ECO:0000256" key="5">
    <source>
        <dbReference type="ARBA" id="ARBA00022723"/>
    </source>
</evidence>
<reference evidence="17 18" key="1">
    <citation type="submission" date="2018-04" db="EMBL/GenBank/DDBJ databases">
        <authorList>
            <person name="Vogel A."/>
        </authorList>
    </citation>
    <scope>NUCLEOTIDE SEQUENCE [LARGE SCALE GENOMIC DNA]</scope>
</reference>
<keyword evidence="11" id="KW-0695">RNA-directed DNA polymerase</keyword>
<evidence type="ECO:0000256" key="14">
    <source>
        <dbReference type="ARBA" id="ARBA00023172"/>
    </source>
</evidence>
<dbReference type="GO" id="GO:0015074">
    <property type="term" value="P:DNA integration"/>
    <property type="evidence" value="ECO:0007669"/>
    <property type="project" value="UniProtKB-KW"/>
</dbReference>
<dbReference type="InterPro" id="IPR016197">
    <property type="entry name" value="Chromo-like_dom_sf"/>
</dbReference>
<keyword evidence="18" id="KW-1185">Reference proteome</keyword>
<keyword evidence="3" id="KW-0548">Nucleotidyltransferase</keyword>
<dbReference type="Pfam" id="PF08284">
    <property type="entry name" value="RVP_2"/>
    <property type="match status" value="1"/>
</dbReference>
<name>A0A484K1R2_9ASTE</name>
<protein>
    <recommendedName>
        <fullName evidence="16">Integrase catalytic domain-containing protein</fullName>
    </recommendedName>
</protein>
<dbReference type="SUPFAM" id="SSF54160">
    <property type="entry name" value="Chromo domain-like"/>
    <property type="match status" value="1"/>
</dbReference>
<dbReference type="GO" id="GO:0004190">
    <property type="term" value="F:aspartic-type endopeptidase activity"/>
    <property type="evidence" value="ECO:0007669"/>
    <property type="project" value="UniProtKB-KW"/>
</dbReference>
<dbReference type="CDD" id="cd00303">
    <property type="entry name" value="retropepsin_like"/>
    <property type="match status" value="1"/>
</dbReference>
<gene>
    <name evidence="17" type="ORF">CCAM_LOCUS1537</name>
</gene>
<dbReference type="InterPro" id="IPR001584">
    <property type="entry name" value="Integrase_cat-core"/>
</dbReference>
<keyword evidence="2" id="KW-0808">Transferase</keyword>
<evidence type="ECO:0000256" key="12">
    <source>
        <dbReference type="ARBA" id="ARBA00022932"/>
    </source>
</evidence>
<keyword evidence="7" id="KW-0255">Endonuclease</keyword>
<dbReference type="OrthoDB" id="1750505at2759"/>
<evidence type="ECO:0000256" key="4">
    <source>
        <dbReference type="ARBA" id="ARBA00022722"/>
    </source>
</evidence>
<dbReference type="PANTHER" id="PTHR37984:SF5">
    <property type="entry name" value="PROTEIN NYNRIN-LIKE"/>
    <property type="match status" value="1"/>
</dbReference>
<evidence type="ECO:0000256" key="9">
    <source>
        <dbReference type="ARBA" id="ARBA00022842"/>
    </source>
</evidence>
<dbReference type="InterPro" id="IPR045358">
    <property type="entry name" value="Ty3_capsid"/>
</dbReference>
<keyword evidence="6" id="KW-0064">Aspartyl protease</keyword>
<keyword evidence="12" id="KW-0239">DNA-directed DNA polymerase</keyword>
<dbReference type="GO" id="GO:0003964">
    <property type="term" value="F:RNA-directed DNA polymerase activity"/>
    <property type="evidence" value="ECO:0007669"/>
    <property type="project" value="UniProtKB-KW"/>
</dbReference>
<feature type="domain" description="Integrase catalytic" evidence="16">
    <location>
        <begin position="715"/>
        <end position="879"/>
    </location>
</feature>
<dbReference type="GO" id="GO:0003887">
    <property type="term" value="F:DNA-directed DNA polymerase activity"/>
    <property type="evidence" value="ECO:0007669"/>
    <property type="project" value="UniProtKB-KW"/>
</dbReference>
<keyword evidence="14" id="KW-0233">DNA recombination</keyword>
<sequence length="1138" mass="126102">MSEPTPIPTASSGDEVVTAIQNLALELRSHRQEQLALMQEFRTTRLEHAALSQRVDQVYSILDSGSVAAAKGKGLLGPRPPPDPTGIGDPFDRDHPVQPHDERPGHEICPPKVRVDAPKFNGIDPNGWVYKAQSYFDYFHPPEADRLRLVGLLFDHPASDWFLYQHNNGLVTSWSEFLEAVKQRFDPAHYEDYVALLSKLQQRTSVLDYQMAFERLLNKISGVSEPTLISIFKGGLRPAIRREVNLRAPTSLGQTFALARELDANHSETLASISAGQRRSWQHNPASSSIPPKSAVTQAPTVPTALPVRCLSPADRAARSAQGLCWNCDEKFTAGHRCAHRFLALLGTDDEEPVEPVEHQAEEEPLLTGDVSCMHSLAGAPNPRALRLSGRILGRTIQILIDGGSTHNFIHPQVAESLRLLLEPIPPFRVYVGNGASLACTHKSVNIRLTIQGHDILSDLFVLSIHGTDVVLGVQWLQSLGKISQDYANLTLEFRKGDSVVTLRGDTHTPQGLSYNAMHTLHGSREITAVYEVYLLSSGQPENGLQTLAWPPDIPSAVMAVLTRHAQTGASNRVADALSRPEESDDTAVLFTLYAQPLPKLLHRVRSENSSMPDLVALHTAATSGTLSAPYSVHNGILYYHHRVCLSTTSNLKGEILQEFHSSPSAGHPGIERTFRRVAAVFFWPHMRRDIAAFVASCLTCQATKYSTQKPGGLLQPLPVPGRVWDDVTMDFIVGLPPSKGMMSIMVVVDRLTKYGHFGPLPTSFDAAKAASLFVEIVVRHHGFPASHVSDRDPIFISNFWKELFRLSGTTLKRSTSYHPQSDGQTEVCNRDPEQYLRAYCHERPSTWVSFLPWAELALNSTYHAGLKTSPFKALYGRDPPPLLSHTTGSSRVPSVETLLQERGAVIRLLRKNLISMQQRMVATANKHRRHVEFQVGDLVLLKLQPHRQFSVAKPRSAKLARHFYGPFEVLARVGKVAYQLQLPDEARIHNVFHVSLLRPFVRGIATPPITVFPKEFCNGAPVSVPVRAIASRRVLVHGAPQDQWLVVWSDGGESDATWEPMTHLRQVYPTLVLEDKDVLHGGDNVTLPGDTNIGPELEDVRNEDASVRAESEREGSIGPRHSKRIPKPPAKLNDYLY</sequence>
<dbReference type="Gene3D" id="2.40.70.10">
    <property type="entry name" value="Acid Proteases"/>
    <property type="match status" value="1"/>
</dbReference>
<dbReference type="GO" id="GO:0006508">
    <property type="term" value="P:proteolysis"/>
    <property type="evidence" value="ECO:0007669"/>
    <property type="project" value="UniProtKB-KW"/>
</dbReference>
<dbReference type="GO" id="GO:0004519">
    <property type="term" value="F:endonuclease activity"/>
    <property type="evidence" value="ECO:0007669"/>
    <property type="project" value="UniProtKB-KW"/>
</dbReference>
<dbReference type="InterPro" id="IPR056924">
    <property type="entry name" value="SH3_Tf2-1"/>
</dbReference>
<evidence type="ECO:0000313" key="17">
    <source>
        <dbReference type="EMBL" id="VFQ59761.1"/>
    </source>
</evidence>
<dbReference type="Gene3D" id="3.30.420.10">
    <property type="entry name" value="Ribonuclease H-like superfamily/Ribonuclease H"/>
    <property type="match status" value="1"/>
</dbReference>
<dbReference type="InterPro" id="IPR012337">
    <property type="entry name" value="RNaseH-like_sf"/>
</dbReference>
<dbReference type="PANTHER" id="PTHR37984">
    <property type="entry name" value="PROTEIN CBG26694"/>
    <property type="match status" value="1"/>
</dbReference>
<evidence type="ECO:0000256" key="3">
    <source>
        <dbReference type="ARBA" id="ARBA00022695"/>
    </source>
</evidence>
<accession>A0A484K1R2</accession>
<dbReference type="EMBL" id="OOIL02000049">
    <property type="protein sequence ID" value="VFQ59761.1"/>
    <property type="molecule type" value="Genomic_DNA"/>
</dbReference>